<sequence>MLHEAKASLKDQDYLDAETGMIGEVRPRASDVWYVSPYRELWTAGGGALPITRVDGRPDAGKCADALTTRDYDLVEVGEMKAGDWACARTAEGNLLAVQISAVPTGDAPLEISYVVWQK</sequence>
<dbReference type="EMBL" id="QFZU02000175">
    <property type="protein sequence ID" value="RGA01291.1"/>
    <property type="molecule type" value="Genomic_DNA"/>
</dbReference>
<evidence type="ECO:0000313" key="2">
    <source>
        <dbReference type="Proteomes" id="UP000262538"/>
    </source>
</evidence>
<dbReference type="Proteomes" id="UP000262538">
    <property type="component" value="Unassembled WGS sequence"/>
</dbReference>
<accession>A0ABX9LCC2</accession>
<comment type="caution">
    <text evidence="1">The sequence shown here is derived from an EMBL/GenBank/DDBJ whole genome shotgun (WGS) entry which is preliminary data.</text>
</comment>
<evidence type="ECO:0000313" key="1">
    <source>
        <dbReference type="EMBL" id="RGA01291.1"/>
    </source>
</evidence>
<keyword evidence="2" id="KW-1185">Reference proteome</keyword>
<name>A0ABX9LCC2_9ACTN</name>
<gene>
    <name evidence="1" type="ORF">DI270_030300</name>
</gene>
<reference evidence="1 2" key="1">
    <citation type="submission" date="2018-08" db="EMBL/GenBank/DDBJ databases">
        <title>Microbispora. triticiradicis sp. nov., a novel actinomycete isolated from the root of wheat (Triticum aestivum L.)).</title>
        <authorList>
            <person name="Han C."/>
        </authorList>
    </citation>
    <scope>NUCLEOTIDE SEQUENCE [LARGE SCALE GENOMIC DNA]</scope>
    <source>
        <strain evidence="1 2">NEAU-HRDPA2-9</strain>
    </source>
</reference>
<organism evidence="1 2">
    <name type="scientific">Microbispora triticiradicis</name>
    <dbReference type="NCBI Taxonomy" id="2200763"/>
    <lineage>
        <taxon>Bacteria</taxon>
        <taxon>Bacillati</taxon>
        <taxon>Actinomycetota</taxon>
        <taxon>Actinomycetes</taxon>
        <taxon>Streptosporangiales</taxon>
        <taxon>Streptosporangiaceae</taxon>
        <taxon>Microbispora</taxon>
    </lineage>
</organism>
<proteinExistence type="predicted"/>
<protein>
    <submittedName>
        <fullName evidence="1">Uncharacterized protein</fullName>
    </submittedName>
</protein>